<comment type="caution">
    <text evidence="12">The sequence shown here is derived from an EMBL/GenBank/DDBJ whole genome shotgun (WGS) entry which is preliminary data.</text>
</comment>
<dbReference type="Pfam" id="PF08544">
    <property type="entry name" value="GHMP_kinases_C"/>
    <property type="match status" value="1"/>
</dbReference>
<keyword evidence="9" id="KW-0414">Isoprene biosynthesis</keyword>
<reference evidence="12 13" key="1">
    <citation type="submission" date="2019-02" db="EMBL/GenBank/DDBJ databases">
        <title>Deep-cultivation of Planctomycetes and their phenomic and genomic characterization uncovers novel biology.</title>
        <authorList>
            <person name="Wiegand S."/>
            <person name="Jogler M."/>
            <person name="Boedeker C."/>
            <person name="Pinto D."/>
            <person name="Vollmers J."/>
            <person name="Rivas-Marin E."/>
            <person name="Kohn T."/>
            <person name="Peeters S.H."/>
            <person name="Heuer A."/>
            <person name="Rast P."/>
            <person name="Oberbeckmann S."/>
            <person name="Bunk B."/>
            <person name="Jeske O."/>
            <person name="Meyerdierks A."/>
            <person name="Storesund J.E."/>
            <person name="Kallscheuer N."/>
            <person name="Luecker S."/>
            <person name="Lage O.M."/>
            <person name="Pohl T."/>
            <person name="Merkel B.J."/>
            <person name="Hornburger P."/>
            <person name="Mueller R.-W."/>
            <person name="Bruemmer F."/>
            <person name="Labrenz M."/>
            <person name="Spormann A.M."/>
            <person name="Op Den Camp H."/>
            <person name="Overmann J."/>
            <person name="Amann R."/>
            <person name="Jetten M.S.M."/>
            <person name="Mascher T."/>
            <person name="Medema M.H."/>
            <person name="Devos D.P."/>
            <person name="Kaster A.-K."/>
            <person name="Ovreas L."/>
            <person name="Rohde M."/>
            <person name="Galperin M.Y."/>
            <person name="Jogler C."/>
        </authorList>
    </citation>
    <scope>NUCLEOTIDE SEQUENCE [LARGE SCALE GENOMIC DNA]</scope>
    <source>
        <strain evidence="12 13">Poly41</strain>
    </source>
</reference>
<feature type="binding site" evidence="9">
    <location>
        <begin position="130"/>
        <end position="140"/>
    </location>
    <ligand>
        <name>ATP</name>
        <dbReference type="ChEBI" id="CHEBI:30616"/>
    </ligand>
</feature>
<dbReference type="EC" id="2.7.1.148" evidence="2 9"/>
<feature type="active site" evidence="9">
    <location>
        <position position="172"/>
    </location>
</feature>
<dbReference type="GO" id="GO:0016114">
    <property type="term" value="P:terpenoid biosynthetic process"/>
    <property type="evidence" value="ECO:0007669"/>
    <property type="project" value="InterPro"/>
</dbReference>
<comment type="pathway">
    <text evidence="9">Isoprenoid biosynthesis; isopentenyl diphosphate biosynthesis via DXP pathway; isopentenyl diphosphate from 1-deoxy-D-xylulose 5-phosphate: step 3/6.</text>
</comment>
<dbReference type="PANTHER" id="PTHR43527:SF2">
    <property type="entry name" value="4-DIPHOSPHOCYTIDYL-2-C-METHYL-D-ERYTHRITOL KINASE, CHLOROPLASTIC"/>
    <property type="match status" value="1"/>
</dbReference>
<keyword evidence="5 9" id="KW-0547">Nucleotide-binding</keyword>
<proteinExistence type="inferred from homology"/>
<accession>A0A5C6DBB7</accession>
<evidence type="ECO:0000256" key="6">
    <source>
        <dbReference type="ARBA" id="ARBA00022777"/>
    </source>
</evidence>
<evidence type="ECO:0000256" key="4">
    <source>
        <dbReference type="ARBA" id="ARBA00022679"/>
    </source>
</evidence>
<dbReference type="GO" id="GO:0005524">
    <property type="term" value="F:ATP binding"/>
    <property type="evidence" value="ECO:0007669"/>
    <property type="project" value="UniProtKB-UniRule"/>
</dbReference>
<evidence type="ECO:0000256" key="7">
    <source>
        <dbReference type="ARBA" id="ARBA00022840"/>
    </source>
</evidence>
<evidence type="ECO:0000313" key="13">
    <source>
        <dbReference type="Proteomes" id="UP000319143"/>
    </source>
</evidence>
<dbReference type="PANTHER" id="PTHR43527">
    <property type="entry name" value="4-DIPHOSPHOCYTIDYL-2-C-METHYL-D-ERYTHRITOL KINASE, CHLOROPLASTIC"/>
    <property type="match status" value="1"/>
</dbReference>
<dbReference type="PIRSF" id="PIRSF010376">
    <property type="entry name" value="IspE"/>
    <property type="match status" value="1"/>
</dbReference>
<dbReference type="EMBL" id="SJPV01000008">
    <property type="protein sequence ID" value="TWU34473.1"/>
    <property type="molecule type" value="Genomic_DNA"/>
</dbReference>
<evidence type="ECO:0000256" key="1">
    <source>
        <dbReference type="ARBA" id="ARBA00009684"/>
    </source>
</evidence>
<dbReference type="InterPro" id="IPR013750">
    <property type="entry name" value="GHMP_kinase_C_dom"/>
</dbReference>
<dbReference type="SUPFAM" id="SSF55060">
    <property type="entry name" value="GHMP Kinase, C-terminal domain"/>
    <property type="match status" value="1"/>
</dbReference>
<keyword evidence="4 9" id="KW-0808">Transferase</keyword>
<evidence type="ECO:0000259" key="11">
    <source>
        <dbReference type="Pfam" id="PF08544"/>
    </source>
</evidence>
<comment type="function">
    <text evidence="9">Catalyzes the phosphorylation of the position 2 hydroxy group of 4-diphosphocytidyl-2C-methyl-D-erythritol.</text>
</comment>
<evidence type="ECO:0000256" key="3">
    <source>
        <dbReference type="ARBA" id="ARBA00017473"/>
    </source>
</evidence>
<comment type="catalytic activity">
    <reaction evidence="9">
        <text>4-CDP-2-C-methyl-D-erythritol + ATP = 4-CDP-2-C-methyl-D-erythritol 2-phosphate + ADP + H(+)</text>
        <dbReference type="Rhea" id="RHEA:18437"/>
        <dbReference type="ChEBI" id="CHEBI:15378"/>
        <dbReference type="ChEBI" id="CHEBI:30616"/>
        <dbReference type="ChEBI" id="CHEBI:57823"/>
        <dbReference type="ChEBI" id="CHEBI:57919"/>
        <dbReference type="ChEBI" id="CHEBI:456216"/>
        <dbReference type="EC" id="2.7.1.148"/>
    </reaction>
</comment>
<evidence type="ECO:0000256" key="5">
    <source>
        <dbReference type="ARBA" id="ARBA00022741"/>
    </source>
</evidence>
<dbReference type="OrthoDB" id="9809438at2"/>
<dbReference type="InterPro" id="IPR004424">
    <property type="entry name" value="IspE"/>
</dbReference>
<dbReference type="GO" id="GO:0050515">
    <property type="term" value="F:4-(cytidine 5'-diphospho)-2-C-methyl-D-erythritol kinase activity"/>
    <property type="evidence" value="ECO:0007669"/>
    <property type="project" value="UniProtKB-UniRule"/>
</dbReference>
<keyword evidence="6 9" id="KW-0418">Kinase</keyword>
<dbReference type="InterPro" id="IPR006204">
    <property type="entry name" value="GHMP_kinase_N_dom"/>
</dbReference>
<dbReference type="InterPro" id="IPR036554">
    <property type="entry name" value="GHMP_kinase_C_sf"/>
</dbReference>
<dbReference type="InterPro" id="IPR020568">
    <property type="entry name" value="Ribosomal_Su5_D2-typ_SF"/>
</dbReference>
<dbReference type="Gene3D" id="3.30.230.10">
    <property type="match status" value="1"/>
</dbReference>
<name>A0A5C6DBB7_9BACT</name>
<evidence type="ECO:0000256" key="9">
    <source>
        <dbReference type="HAMAP-Rule" id="MF_00061"/>
    </source>
</evidence>
<keyword evidence="7 9" id="KW-0067">ATP-binding</keyword>
<dbReference type="Gene3D" id="3.30.70.890">
    <property type="entry name" value="GHMP kinase, C-terminal domain"/>
    <property type="match status" value="1"/>
</dbReference>
<dbReference type="Proteomes" id="UP000319143">
    <property type="component" value="Unassembled WGS sequence"/>
</dbReference>
<feature type="domain" description="GHMP kinase C-terminal" evidence="11">
    <location>
        <begin position="254"/>
        <end position="306"/>
    </location>
</feature>
<protein>
    <recommendedName>
        <fullName evidence="3 9">4-diphosphocytidyl-2-C-methyl-D-erythritol kinase</fullName>
        <shortName evidence="9">CMK</shortName>
        <ecNumber evidence="2 9">2.7.1.148</ecNumber>
    </recommendedName>
    <alternativeName>
        <fullName evidence="8 9">4-(cytidine-5'-diphospho)-2-C-methyl-D-erythritol kinase</fullName>
    </alternativeName>
</protein>
<dbReference type="SUPFAM" id="SSF54211">
    <property type="entry name" value="Ribosomal protein S5 domain 2-like"/>
    <property type="match status" value="1"/>
</dbReference>
<dbReference type="UniPathway" id="UPA00056">
    <property type="reaction ID" value="UER00094"/>
</dbReference>
<evidence type="ECO:0000256" key="2">
    <source>
        <dbReference type="ARBA" id="ARBA00012052"/>
    </source>
</evidence>
<dbReference type="InterPro" id="IPR014721">
    <property type="entry name" value="Ribsml_uS5_D2-typ_fold_subgr"/>
</dbReference>
<gene>
    <name evidence="9 12" type="primary">ispE</name>
    <name evidence="12" type="ORF">Poly41_46210</name>
</gene>
<organism evidence="12 13">
    <name type="scientific">Novipirellula artificiosorum</name>
    <dbReference type="NCBI Taxonomy" id="2528016"/>
    <lineage>
        <taxon>Bacteria</taxon>
        <taxon>Pseudomonadati</taxon>
        <taxon>Planctomycetota</taxon>
        <taxon>Planctomycetia</taxon>
        <taxon>Pirellulales</taxon>
        <taxon>Pirellulaceae</taxon>
        <taxon>Novipirellula</taxon>
    </lineage>
</organism>
<dbReference type="GO" id="GO:0019288">
    <property type="term" value="P:isopentenyl diphosphate biosynthetic process, methylerythritol 4-phosphate pathway"/>
    <property type="evidence" value="ECO:0007669"/>
    <property type="project" value="UniProtKB-UniRule"/>
</dbReference>
<dbReference type="AlphaFoldDB" id="A0A5C6DBB7"/>
<dbReference type="HAMAP" id="MF_00061">
    <property type="entry name" value="IspE"/>
    <property type="match status" value="1"/>
</dbReference>
<comment type="similarity">
    <text evidence="1 9">Belongs to the GHMP kinase family. IspE subfamily.</text>
</comment>
<feature type="active site" evidence="9">
    <location>
        <position position="21"/>
    </location>
</feature>
<dbReference type="RefSeq" id="WP_146528845.1">
    <property type="nucleotide sequence ID" value="NZ_SJPV01000008.1"/>
</dbReference>
<dbReference type="Pfam" id="PF00288">
    <property type="entry name" value="GHMP_kinases_N"/>
    <property type="match status" value="1"/>
</dbReference>
<evidence type="ECO:0000313" key="12">
    <source>
        <dbReference type="EMBL" id="TWU34473.1"/>
    </source>
</evidence>
<evidence type="ECO:0000256" key="8">
    <source>
        <dbReference type="ARBA" id="ARBA00032554"/>
    </source>
</evidence>
<feature type="domain" description="GHMP kinase N-terminal" evidence="10">
    <location>
        <begin position="102"/>
        <end position="177"/>
    </location>
</feature>
<sequence length="339" mass="36169">MQPSRSGLTSPLIALTRPPAKLNLFLELLRRREDGYHEIDTIMVPIDWSDTLRLRRIERCGINLSVNWSPSIEIVAARLGIDAKSEPDRFDQVLAIPTDGRNLVHQALGRFLDHFDVSGGFQCELVKSIPAGAGMGGASSDAAAALRCAAQLHGIPLNHPDLSRLASDLGSDVPFFLGIDGQSCLAARATGRGEKVAPIGFSSQIDVVVVFPAISLSTARVYSQATVPSDIETPDRLIDALQGGKLEGIAGGILNRLQGPALKIASQIEEILESMWRCGLIGCQLTGSGSACFGFVPSRVDSVRAAEWLRSQLEPGAIVTSARSVPVPSLIELHQSASH</sequence>
<evidence type="ECO:0000259" key="10">
    <source>
        <dbReference type="Pfam" id="PF00288"/>
    </source>
</evidence>
<keyword evidence="13" id="KW-1185">Reference proteome</keyword>